<evidence type="ECO:0000313" key="5">
    <source>
        <dbReference type="EMBL" id="PZR18793.1"/>
    </source>
</evidence>
<sequence>MRAHLLVGLVVCAGCSPLPLPEEVDSGVVDAGVAGCGADLALTAELALTERGVVRGVVAGDGSTSFRGIPYVKPPVGALRWRAPETDSTCWSGVRDATQWAPVCPQLEQQQGSAFDAGAPIRGEEDCLTLNVFKPTATDGGLPVMVFIHGGGNTGGSASEEIGATGVKLYDGNLLAVRGGVVVVTMQYRVGALGYLTLPMLDDAAGVSGNYGLLDQQAALKWVQRNIANFGGDPSKVLLFGESAGAVNTCMQLASPGSAGLFHRAIIQSGSCTALTAAEKKSEGAEWLASTSCTDAACLRAMTPEQLIRTYPVPVNVGSRRPPVSWNPNVDGVVLPRNPLEALRDGEGHDVPVIVGHNTDETNLSMPLITTEAEYRAALATLAGPALVDPIIARYPVATYGSPRKALVQVTTDIFFGCQARLSSRAAAHGSTSYRYLFSRAPQAARGAFHGVELAYVFQRMSAGSAADLAVEATMLEEWTRFAKTGAPSWAAASASEPLFVIDAPTSSVNAWRNAECDFFESLGGVSILPPP</sequence>
<evidence type="ECO:0000256" key="2">
    <source>
        <dbReference type="ARBA" id="ARBA00022801"/>
    </source>
</evidence>
<dbReference type="InterPro" id="IPR019826">
    <property type="entry name" value="Carboxylesterase_B_AS"/>
</dbReference>
<dbReference type="EC" id="3.1.1.-" evidence="3"/>
<comment type="caution">
    <text evidence="5">The sequence shown here is derived from an EMBL/GenBank/DDBJ whole genome shotgun (WGS) entry which is preliminary data.</text>
</comment>
<dbReference type="InterPro" id="IPR019819">
    <property type="entry name" value="Carboxylesterase_B_CS"/>
</dbReference>
<dbReference type="PANTHER" id="PTHR11559">
    <property type="entry name" value="CARBOXYLESTERASE"/>
    <property type="match status" value="1"/>
</dbReference>
<dbReference type="SUPFAM" id="SSF53474">
    <property type="entry name" value="alpha/beta-Hydrolases"/>
    <property type="match status" value="1"/>
</dbReference>
<dbReference type="GO" id="GO:0016787">
    <property type="term" value="F:hydrolase activity"/>
    <property type="evidence" value="ECO:0007669"/>
    <property type="project" value="UniProtKB-KW"/>
</dbReference>
<organism evidence="5 6">
    <name type="scientific">Archangium gephyra</name>
    <dbReference type="NCBI Taxonomy" id="48"/>
    <lineage>
        <taxon>Bacteria</taxon>
        <taxon>Pseudomonadati</taxon>
        <taxon>Myxococcota</taxon>
        <taxon>Myxococcia</taxon>
        <taxon>Myxococcales</taxon>
        <taxon>Cystobacterineae</taxon>
        <taxon>Archangiaceae</taxon>
        <taxon>Archangium</taxon>
    </lineage>
</organism>
<dbReference type="InterPro" id="IPR029058">
    <property type="entry name" value="AB_hydrolase_fold"/>
</dbReference>
<comment type="similarity">
    <text evidence="1 3">Belongs to the type-B carboxylesterase/lipase family.</text>
</comment>
<dbReference type="PROSITE" id="PS00941">
    <property type="entry name" value="CARBOXYLESTERASE_B_2"/>
    <property type="match status" value="1"/>
</dbReference>
<dbReference type="Gene3D" id="3.40.50.1820">
    <property type="entry name" value="alpha/beta hydrolase"/>
    <property type="match status" value="1"/>
</dbReference>
<dbReference type="Proteomes" id="UP000249061">
    <property type="component" value="Unassembled WGS sequence"/>
</dbReference>
<protein>
    <recommendedName>
        <fullName evidence="3">Carboxylic ester hydrolase</fullName>
        <ecNumber evidence="3">3.1.1.-</ecNumber>
    </recommendedName>
</protein>
<dbReference type="PROSITE" id="PS00122">
    <property type="entry name" value="CARBOXYLESTERASE_B_1"/>
    <property type="match status" value="1"/>
</dbReference>
<evidence type="ECO:0000256" key="1">
    <source>
        <dbReference type="ARBA" id="ARBA00005964"/>
    </source>
</evidence>
<keyword evidence="2 3" id="KW-0378">Hydrolase</keyword>
<dbReference type="InterPro" id="IPR002018">
    <property type="entry name" value="CarbesteraseB"/>
</dbReference>
<name>A0A2W5TZX1_9BACT</name>
<dbReference type="AlphaFoldDB" id="A0A2W5TZX1"/>
<gene>
    <name evidence="5" type="ORF">DI536_02630</name>
</gene>
<dbReference type="InterPro" id="IPR050309">
    <property type="entry name" value="Type-B_Carboxylest/Lipase"/>
</dbReference>
<evidence type="ECO:0000313" key="6">
    <source>
        <dbReference type="Proteomes" id="UP000249061"/>
    </source>
</evidence>
<evidence type="ECO:0000259" key="4">
    <source>
        <dbReference type="Pfam" id="PF00135"/>
    </source>
</evidence>
<feature type="domain" description="Carboxylesterase type B" evidence="4">
    <location>
        <begin position="49"/>
        <end position="490"/>
    </location>
</feature>
<reference evidence="5 6" key="1">
    <citation type="submission" date="2017-08" db="EMBL/GenBank/DDBJ databases">
        <title>Infants hospitalized years apart are colonized by the same room-sourced microbial strains.</title>
        <authorList>
            <person name="Brooks B."/>
            <person name="Olm M.R."/>
            <person name="Firek B.A."/>
            <person name="Baker R."/>
            <person name="Thomas B.C."/>
            <person name="Morowitz M.J."/>
            <person name="Banfield J.F."/>
        </authorList>
    </citation>
    <scope>NUCLEOTIDE SEQUENCE [LARGE SCALE GENOMIC DNA]</scope>
    <source>
        <strain evidence="5">S2_003_000_R2_14</strain>
    </source>
</reference>
<dbReference type="EMBL" id="QFQP01000001">
    <property type="protein sequence ID" value="PZR18793.1"/>
    <property type="molecule type" value="Genomic_DNA"/>
</dbReference>
<evidence type="ECO:0000256" key="3">
    <source>
        <dbReference type="RuleBase" id="RU361235"/>
    </source>
</evidence>
<dbReference type="Pfam" id="PF00135">
    <property type="entry name" value="COesterase"/>
    <property type="match status" value="1"/>
</dbReference>
<accession>A0A2W5TZX1</accession>
<proteinExistence type="inferred from homology"/>